<comment type="caution">
    <text evidence="8">The sequence shown here is derived from an EMBL/GenBank/DDBJ whole genome shotgun (WGS) entry which is preliminary data.</text>
</comment>
<comment type="function">
    <text evidence="5">Key component of the ribosome quality control system (RQC), a ribosome-associated complex that mediates the extraction of incompletely synthesized nascent chains from stalled ribosomes and their subsequent degradation. RqcH recruits Ala-charged tRNA, and with RqcP directs the elongation of stalled nascent chains on 50S ribosomal subunits, leading to non-templated C-terminal alanine extensions (Ala tail). The Ala tail promotes nascent chain degradation. May add between 1 and at least 8 Ala residues. Binds to stalled 50S ribosomal subunits.</text>
</comment>
<dbReference type="Gene3D" id="3.40.970.40">
    <property type="entry name" value="fibrinogen binding protein from staphylococcus aureus domain like"/>
    <property type="match status" value="1"/>
</dbReference>
<gene>
    <name evidence="5" type="primary">rqcH</name>
    <name evidence="8" type="ORF">IV64_GL000632</name>
</gene>
<evidence type="ECO:0000259" key="7">
    <source>
        <dbReference type="Pfam" id="PF05670"/>
    </source>
</evidence>
<dbReference type="PANTHER" id="PTHR15239">
    <property type="entry name" value="NUCLEAR EXPORT MEDIATOR FACTOR NEMF"/>
    <property type="match status" value="1"/>
</dbReference>
<keyword evidence="2 5" id="KW-0699">rRNA-binding</keyword>
<dbReference type="Pfam" id="PF05670">
    <property type="entry name" value="NFACT-R_1"/>
    <property type="match status" value="1"/>
</dbReference>
<dbReference type="PATRIC" id="fig|942150.3.peg.646"/>
<dbReference type="GO" id="GO:0019843">
    <property type="term" value="F:rRNA binding"/>
    <property type="evidence" value="ECO:0007669"/>
    <property type="project" value="UniProtKB-UniRule"/>
</dbReference>
<dbReference type="AlphaFoldDB" id="A0A0R2M327"/>
<dbReference type="InterPro" id="IPR043682">
    <property type="entry name" value="RqcH_bacterial"/>
</dbReference>
<keyword evidence="1 5" id="KW-0820">tRNA-binding</keyword>
<organism evidence="8 9">
    <name type="scientific">Lactiplantibacillus xiangfangensis</name>
    <dbReference type="NCBI Taxonomy" id="942150"/>
    <lineage>
        <taxon>Bacteria</taxon>
        <taxon>Bacillati</taxon>
        <taxon>Bacillota</taxon>
        <taxon>Bacilli</taxon>
        <taxon>Lactobacillales</taxon>
        <taxon>Lactobacillaceae</taxon>
        <taxon>Lactiplantibacillus</taxon>
    </lineage>
</organism>
<dbReference type="Gene3D" id="2.30.310.10">
    <property type="entry name" value="ibrinogen binding protein from staphylococcus aureus domain"/>
    <property type="match status" value="1"/>
</dbReference>
<evidence type="ECO:0000256" key="5">
    <source>
        <dbReference type="HAMAP-Rule" id="MF_00844"/>
    </source>
</evidence>
<dbReference type="FunFam" id="2.30.310.10:FF:000004">
    <property type="entry name" value="Fibronectin-binding protein A"/>
    <property type="match status" value="1"/>
</dbReference>
<comment type="similarity">
    <text evidence="5">Belongs to the NEMF family.</text>
</comment>
<proteinExistence type="inferred from homology"/>
<dbReference type="STRING" id="942150.IV64_GL000632"/>
<keyword evidence="5" id="KW-0175">Coiled coil</keyword>
<dbReference type="InterPro" id="IPR051608">
    <property type="entry name" value="RQC_Subunit_NEMF"/>
</dbReference>
<feature type="compositionally biased region" description="Basic residues" evidence="6">
    <location>
        <begin position="436"/>
        <end position="448"/>
    </location>
</feature>
<sequence length="574" mass="65831">MKASDHMSFDGLFTHAMVTELRQNLLNGRIAKINQPYQNELILTVRANRKNWPLLLSADPTYPRIQVTEIPYINPAVPTNFAMMMRKYLQGAIITDIQQPANDRVVQLTITTRNELGDAEQLSLIIEIMARHSNVILIDQKTSRILDVVKHVGADQNRYRLLLPGATYIEPPKQDKLDPFKPNTDYLDLVKQYPNEDVLAKQLQQHYQGLGRDSAQQLAADLHQPGDLGQHYQAFLDQFDHPQATLLTLSNRKTMFAAGRFDHFGDQHREFDSLSHLLDFYYADAAQRERVQQQAGNLIRVVRNDLKKNRNKMKKLQQTLANTKQADELRLKGEILTTYLHEVKRGMTEISLPDYYHDNQPLKIQLSNQLSPSRNAQKYFSRYQKQKNAVIYVGEQIKLTQAEIDYLDNIQTQIELATPADIAEIREELTQQGYLKQRKTKKKQRSSRKPSQPQEFVASDGTEISVGKNNRQNDQLTLKTAHKTDYWLHTQKIPGSHVIIHSDDPSEQTLNEAANLAAYFSKARDSATVPVDYVQVRRIRKPNGAKPGFVIYEGQKTLYVSPNADIVEQLTPKK</sequence>
<name>A0A0R2M327_9LACO</name>
<evidence type="ECO:0000313" key="9">
    <source>
        <dbReference type="Proteomes" id="UP000051783"/>
    </source>
</evidence>
<feature type="region of interest" description="Disordered" evidence="6">
    <location>
        <begin position="436"/>
        <end position="471"/>
    </location>
</feature>
<evidence type="ECO:0000256" key="4">
    <source>
        <dbReference type="ARBA" id="ARBA00022917"/>
    </source>
</evidence>
<dbReference type="InterPro" id="IPR008532">
    <property type="entry name" value="NFACT_RNA-bd"/>
</dbReference>
<dbReference type="GO" id="GO:0043023">
    <property type="term" value="F:ribosomal large subunit binding"/>
    <property type="evidence" value="ECO:0007669"/>
    <property type="project" value="UniProtKB-UniRule"/>
</dbReference>
<dbReference type="EMBL" id="JQCL01000080">
    <property type="protein sequence ID" value="KRO08542.1"/>
    <property type="molecule type" value="Genomic_DNA"/>
</dbReference>
<dbReference type="HAMAP" id="MF_00844_B">
    <property type="entry name" value="RqcH_B"/>
    <property type="match status" value="1"/>
</dbReference>
<evidence type="ECO:0000256" key="2">
    <source>
        <dbReference type="ARBA" id="ARBA00022730"/>
    </source>
</evidence>
<keyword evidence="3 5" id="KW-0694">RNA-binding</keyword>
<protein>
    <recommendedName>
        <fullName evidence="5">Rqc2 homolog RqcH</fullName>
        <shortName evidence="5">RqcH</shortName>
    </recommendedName>
</protein>
<reference evidence="8 9" key="1">
    <citation type="journal article" date="2015" name="Genome Announc.">
        <title>Expanding the biotechnology potential of lactobacilli through comparative genomics of 213 strains and associated genera.</title>
        <authorList>
            <person name="Sun Z."/>
            <person name="Harris H.M."/>
            <person name="McCann A."/>
            <person name="Guo C."/>
            <person name="Argimon S."/>
            <person name="Zhang W."/>
            <person name="Yang X."/>
            <person name="Jeffery I.B."/>
            <person name="Cooney J.C."/>
            <person name="Kagawa T.F."/>
            <person name="Liu W."/>
            <person name="Song Y."/>
            <person name="Salvetti E."/>
            <person name="Wrobel A."/>
            <person name="Rasinkangas P."/>
            <person name="Parkhill J."/>
            <person name="Rea M.C."/>
            <person name="O'Sullivan O."/>
            <person name="Ritari J."/>
            <person name="Douillard F.P."/>
            <person name="Paul Ross R."/>
            <person name="Yang R."/>
            <person name="Briner A.E."/>
            <person name="Felis G.E."/>
            <person name="de Vos W.M."/>
            <person name="Barrangou R."/>
            <person name="Klaenhammer T.R."/>
            <person name="Caufield P.W."/>
            <person name="Cui Y."/>
            <person name="Zhang H."/>
            <person name="O'Toole P.W."/>
        </authorList>
    </citation>
    <scope>NUCLEOTIDE SEQUENCE [LARGE SCALE GENOMIC DNA]</scope>
    <source>
        <strain evidence="8 9">LMG 26013</strain>
    </source>
</reference>
<evidence type="ECO:0000313" key="8">
    <source>
        <dbReference type="EMBL" id="KRO08542.1"/>
    </source>
</evidence>
<evidence type="ECO:0000256" key="6">
    <source>
        <dbReference type="SAM" id="MobiDB-lite"/>
    </source>
</evidence>
<dbReference type="Proteomes" id="UP000051783">
    <property type="component" value="Unassembled WGS sequence"/>
</dbReference>
<keyword evidence="4 5" id="KW-0648">Protein biosynthesis</keyword>
<feature type="domain" description="NFACT RNA-binding" evidence="7">
    <location>
        <begin position="456"/>
        <end position="544"/>
    </location>
</feature>
<feature type="coiled-coil region" evidence="5">
    <location>
        <begin position="299"/>
        <end position="326"/>
    </location>
</feature>
<evidence type="ECO:0000256" key="3">
    <source>
        <dbReference type="ARBA" id="ARBA00022884"/>
    </source>
</evidence>
<dbReference type="GO" id="GO:0072344">
    <property type="term" value="P:rescue of stalled ribosome"/>
    <property type="evidence" value="ECO:0007669"/>
    <property type="project" value="UniProtKB-UniRule"/>
</dbReference>
<dbReference type="GO" id="GO:1990112">
    <property type="term" value="C:RQC complex"/>
    <property type="evidence" value="ECO:0007669"/>
    <property type="project" value="TreeGrafter"/>
</dbReference>
<evidence type="ECO:0000256" key="1">
    <source>
        <dbReference type="ARBA" id="ARBA00022555"/>
    </source>
</evidence>
<dbReference type="PANTHER" id="PTHR15239:SF6">
    <property type="entry name" value="RIBOSOME QUALITY CONTROL COMPLEX SUBUNIT NEMF"/>
    <property type="match status" value="1"/>
</dbReference>
<comment type="subunit">
    <text evidence="5">Associates with stalled 50S ribosomal subunits. Binds to RqcP.</text>
</comment>
<accession>A0A0R2M327</accession>
<keyword evidence="9" id="KW-1185">Reference proteome</keyword>
<dbReference type="GO" id="GO:0000049">
    <property type="term" value="F:tRNA binding"/>
    <property type="evidence" value="ECO:0007669"/>
    <property type="project" value="UniProtKB-UniRule"/>
</dbReference>
<dbReference type="Pfam" id="PF05833">
    <property type="entry name" value="NFACT_N"/>
    <property type="match status" value="1"/>
</dbReference>